<dbReference type="PANTHER" id="PTHR43011:SF1">
    <property type="entry name" value="IRON-SULFUR CLUSTER ASSEMBLY 2 HOMOLOG, MITOCHONDRIAL"/>
    <property type="match status" value="1"/>
</dbReference>
<dbReference type="EMBL" id="MHQO01000059">
    <property type="protein sequence ID" value="OHA05169.1"/>
    <property type="molecule type" value="Genomic_DNA"/>
</dbReference>
<dbReference type="GO" id="GO:0005506">
    <property type="term" value="F:iron ion binding"/>
    <property type="evidence" value="ECO:0007669"/>
    <property type="project" value="TreeGrafter"/>
</dbReference>
<dbReference type="SUPFAM" id="SSF89360">
    <property type="entry name" value="HesB-like domain"/>
    <property type="match status" value="1"/>
</dbReference>
<accession>A0A1G2L3B7</accession>
<organism evidence="2 3">
    <name type="scientific">Candidatus Sungbacteria bacterium RIFCSPLOWO2_01_FULL_47_10</name>
    <dbReference type="NCBI Taxonomy" id="1802276"/>
    <lineage>
        <taxon>Bacteria</taxon>
        <taxon>Candidatus Sungiibacteriota</taxon>
    </lineage>
</organism>
<dbReference type="InterPro" id="IPR035903">
    <property type="entry name" value="HesB-like_dom_sf"/>
</dbReference>
<dbReference type="NCBIfam" id="TIGR00049">
    <property type="entry name" value="iron-sulfur cluster assembly accessory protein"/>
    <property type="match status" value="1"/>
</dbReference>
<dbReference type="Gene3D" id="2.60.300.12">
    <property type="entry name" value="HesB-like domain"/>
    <property type="match status" value="1"/>
</dbReference>
<dbReference type="AlphaFoldDB" id="A0A1G2L3B7"/>
<evidence type="ECO:0000259" key="1">
    <source>
        <dbReference type="Pfam" id="PF01521"/>
    </source>
</evidence>
<sequence>MSIKVTKVAQDRVCELMRVQNFDPAAFYLRMGVKGGGCSGLSYGLAFDSELPDKSDKVFEVEKAETEEGGKEYFTVFERHADMIEGVVDMPFRVVVDQKSYLYLNGATIDYVMQGLTSGFIINNPNAKSTCGCGQSFH</sequence>
<dbReference type="Pfam" id="PF01521">
    <property type="entry name" value="Fe-S_biosyn"/>
    <property type="match status" value="1"/>
</dbReference>
<protein>
    <recommendedName>
        <fullName evidence="1">Core domain-containing protein</fullName>
    </recommendedName>
</protein>
<dbReference type="GO" id="GO:0051537">
    <property type="term" value="F:2 iron, 2 sulfur cluster binding"/>
    <property type="evidence" value="ECO:0007669"/>
    <property type="project" value="TreeGrafter"/>
</dbReference>
<dbReference type="PANTHER" id="PTHR43011">
    <property type="entry name" value="IRON-SULFUR CLUSTER ASSEMBLY 2 HOMOLOG, MITOCHONDRIAL"/>
    <property type="match status" value="1"/>
</dbReference>
<dbReference type="Proteomes" id="UP000177982">
    <property type="component" value="Unassembled WGS sequence"/>
</dbReference>
<dbReference type="PROSITE" id="PS01152">
    <property type="entry name" value="HESB"/>
    <property type="match status" value="1"/>
</dbReference>
<gene>
    <name evidence="2" type="ORF">A2934_04395</name>
</gene>
<name>A0A1G2L3B7_9BACT</name>
<feature type="domain" description="Core" evidence="1">
    <location>
        <begin position="90"/>
        <end position="134"/>
    </location>
</feature>
<dbReference type="GO" id="GO:0016226">
    <property type="term" value="P:iron-sulfur cluster assembly"/>
    <property type="evidence" value="ECO:0007669"/>
    <property type="project" value="InterPro"/>
</dbReference>
<evidence type="ECO:0000313" key="2">
    <source>
        <dbReference type="EMBL" id="OHA05169.1"/>
    </source>
</evidence>
<dbReference type="GO" id="GO:0051539">
    <property type="term" value="F:4 iron, 4 sulfur cluster binding"/>
    <property type="evidence" value="ECO:0007669"/>
    <property type="project" value="TreeGrafter"/>
</dbReference>
<dbReference type="InterPro" id="IPR000361">
    <property type="entry name" value="ATAP_core_dom"/>
</dbReference>
<dbReference type="InterPro" id="IPR017870">
    <property type="entry name" value="FeS_cluster_insertion_CS"/>
</dbReference>
<dbReference type="InterPro" id="IPR016092">
    <property type="entry name" value="ATAP"/>
</dbReference>
<comment type="caution">
    <text evidence="2">The sequence shown here is derived from an EMBL/GenBank/DDBJ whole genome shotgun (WGS) entry which is preliminary data.</text>
</comment>
<evidence type="ECO:0000313" key="3">
    <source>
        <dbReference type="Proteomes" id="UP000177982"/>
    </source>
</evidence>
<reference evidence="2 3" key="1">
    <citation type="journal article" date="2016" name="Nat. Commun.">
        <title>Thousands of microbial genomes shed light on interconnected biogeochemical processes in an aquifer system.</title>
        <authorList>
            <person name="Anantharaman K."/>
            <person name="Brown C.T."/>
            <person name="Hug L.A."/>
            <person name="Sharon I."/>
            <person name="Castelle C.J."/>
            <person name="Probst A.J."/>
            <person name="Thomas B.C."/>
            <person name="Singh A."/>
            <person name="Wilkins M.J."/>
            <person name="Karaoz U."/>
            <person name="Brodie E.L."/>
            <person name="Williams K.H."/>
            <person name="Hubbard S.S."/>
            <person name="Banfield J.F."/>
        </authorList>
    </citation>
    <scope>NUCLEOTIDE SEQUENCE [LARGE SCALE GENOMIC DNA]</scope>
</reference>
<proteinExistence type="predicted"/>